<keyword evidence="1" id="KW-0677">Repeat</keyword>
<evidence type="ECO:0000256" key="2">
    <source>
        <dbReference type="ARBA" id="ARBA00023043"/>
    </source>
</evidence>
<dbReference type="InterPro" id="IPR013083">
    <property type="entry name" value="Znf_RING/FYVE/PHD"/>
</dbReference>
<keyword evidence="2" id="KW-0040">ANK repeat</keyword>
<name>A0A6C0KFZ5_9ZZZZ</name>
<reference evidence="3" key="1">
    <citation type="journal article" date="2020" name="Nature">
        <title>Giant virus diversity and host interactions through global metagenomics.</title>
        <authorList>
            <person name="Schulz F."/>
            <person name="Roux S."/>
            <person name="Paez-Espino D."/>
            <person name="Jungbluth S."/>
            <person name="Walsh D.A."/>
            <person name="Denef V.J."/>
            <person name="McMahon K.D."/>
            <person name="Konstantinidis K.T."/>
            <person name="Eloe-Fadrosh E.A."/>
            <person name="Kyrpides N.C."/>
            <person name="Woyke T."/>
        </authorList>
    </citation>
    <scope>NUCLEOTIDE SEQUENCE</scope>
    <source>
        <strain evidence="3">GVMAG-S-3300011013-78</strain>
    </source>
</reference>
<dbReference type="Gene3D" id="3.30.40.10">
    <property type="entry name" value="Zinc/RING finger domain, C3HC4 (zinc finger)"/>
    <property type="match status" value="1"/>
</dbReference>
<evidence type="ECO:0000256" key="1">
    <source>
        <dbReference type="ARBA" id="ARBA00022737"/>
    </source>
</evidence>
<organism evidence="3">
    <name type="scientific">viral metagenome</name>
    <dbReference type="NCBI Taxonomy" id="1070528"/>
    <lineage>
        <taxon>unclassified sequences</taxon>
        <taxon>metagenomes</taxon>
        <taxon>organismal metagenomes</taxon>
    </lineage>
</organism>
<evidence type="ECO:0000313" key="3">
    <source>
        <dbReference type="EMBL" id="QHU16111.1"/>
    </source>
</evidence>
<dbReference type="EMBL" id="MN740876">
    <property type="protein sequence ID" value="QHU16111.1"/>
    <property type="molecule type" value="Genomic_DNA"/>
</dbReference>
<dbReference type="InterPro" id="IPR002110">
    <property type="entry name" value="Ankyrin_rpt"/>
</dbReference>
<dbReference type="Pfam" id="PF13920">
    <property type="entry name" value="zf-C3HC4_3"/>
    <property type="match status" value="1"/>
</dbReference>
<dbReference type="SUPFAM" id="SSF48403">
    <property type="entry name" value="Ankyrin repeat"/>
    <property type="match status" value="1"/>
</dbReference>
<dbReference type="InterPro" id="IPR036770">
    <property type="entry name" value="Ankyrin_rpt-contain_sf"/>
</dbReference>
<dbReference type="InterPro" id="IPR050745">
    <property type="entry name" value="Multifunctional_regulatory"/>
</dbReference>
<dbReference type="AlphaFoldDB" id="A0A6C0KFZ5"/>
<dbReference type="PANTHER" id="PTHR24189">
    <property type="entry name" value="MYOTROPHIN"/>
    <property type="match status" value="1"/>
</dbReference>
<dbReference type="Pfam" id="PF12796">
    <property type="entry name" value="Ank_2"/>
    <property type="match status" value="1"/>
</dbReference>
<proteinExistence type="predicted"/>
<sequence length="208" mass="24043">MINDGFDINQKDKNGTTLLMYIAENTSQLLCTDILNLLIYLRANVNIKDNKEKTALMYVAEYNDYSSNIETLNILLNHDANVNDVDNKGMNALMYASKNIKTFSNETTVKMLLPLTDINHRCDNNKSYWDYLPNKFKDKFPKPNTSVIYNNHIYRYDVCIYCMENLPSVLFTPCGHIVVCYNCDPKDECKLCKTKIINKIIVESYSIV</sequence>
<dbReference type="SMART" id="SM00248">
    <property type="entry name" value="ANK"/>
    <property type="match status" value="3"/>
</dbReference>
<protein>
    <submittedName>
        <fullName evidence="3">Uncharacterized protein</fullName>
    </submittedName>
</protein>
<dbReference type="Gene3D" id="1.25.40.20">
    <property type="entry name" value="Ankyrin repeat-containing domain"/>
    <property type="match status" value="1"/>
</dbReference>
<accession>A0A6C0KFZ5</accession>
<dbReference type="PANTHER" id="PTHR24189:SF50">
    <property type="entry name" value="ANKYRIN REPEAT AND SOCS BOX PROTEIN 2"/>
    <property type="match status" value="1"/>
</dbReference>